<evidence type="ECO:0008006" key="7">
    <source>
        <dbReference type="Google" id="ProtNLM"/>
    </source>
</evidence>
<feature type="domain" description="Antistasin-like" evidence="3">
    <location>
        <begin position="1"/>
        <end position="26"/>
    </location>
</feature>
<gene>
    <name evidence="5" type="ORF">MGAL_10B028757</name>
</gene>
<proteinExistence type="predicted"/>
<feature type="domain" description="WAP" evidence="4">
    <location>
        <begin position="209"/>
        <end position="259"/>
    </location>
</feature>
<dbReference type="PROSITE" id="PS51390">
    <property type="entry name" value="WAP"/>
    <property type="match status" value="1"/>
</dbReference>
<feature type="non-terminal residue" evidence="5">
    <location>
        <position position="1"/>
    </location>
</feature>
<keyword evidence="1" id="KW-0646">Protease inhibitor</keyword>
<name>A0A8B6CJX1_MYTGA</name>
<reference evidence="5" key="1">
    <citation type="submission" date="2018-11" db="EMBL/GenBank/DDBJ databases">
        <authorList>
            <person name="Alioto T."/>
            <person name="Alioto T."/>
        </authorList>
    </citation>
    <scope>NUCLEOTIDE SEQUENCE</scope>
</reference>
<evidence type="ECO:0000259" key="4">
    <source>
        <dbReference type="PROSITE" id="PS51390"/>
    </source>
</evidence>
<protein>
    <recommendedName>
        <fullName evidence="7">Antistasin-like domain-containing protein</fullName>
    </recommendedName>
</protein>
<dbReference type="Pfam" id="PF02822">
    <property type="entry name" value="Antistasin"/>
    <property type="match status" value="3"/>
</dbReference>
<dbReference type="Gene3D" id="2.10.22.10">
    <property type="entry name" value="Antistasin, domain 1"/>
    <property type="match status" value="3"/>
</dbReference>
<evidence type="ECO:0000259" key="3">
    <source>
        <dbReference type="PROSITE" id="PS51252"/>
    </source>
</evidence>
<dbReference type="SUPFAM" id="SSF57262">
    <property type="entry name" value="Leech antihemostatic proteins"/>
    <property type="match status" value="3"/>
</dbReference>
<evidence type="ECO:0000256" key="1">
    <source>
        <dbReference type="ARBA" id="ARBA00022690"/>
    </source>
</evidence>
<dbReference type="AlphaFoldDB" id="A0A8B6CJX1"/>
<dbReference type="Pfam" id="PF00095">
    <property type="entry name" value="WAP"/>
    <property type="match status" value="1"/>
</dbReference>
<keyword evidence="6" id="KW-1185">Reference proteome</keyword>
<feature type="domain" description="Antistasin-like" evidence="3">
    <location>
        <begin position="61"/>
        <end position="86"/>
    </location>
</feature>
<keyword evidence="2" id="KW-0722">Serine protease inhibitor</keyword>
<dbReference type="InterPro" id="IPR004094">
    <property type="entry name" value="Antistasin-like"/>
</dbReference>
<evidence type="ECO:0000313" key="6">
    <source>
        <dbReference type="Proteomes" id="UP000596742"/>
    </source>
</evidence>
<dbReference type="PROSITE" id="PS51252">
    <property type="entry name" value="ANTISTASIN"/>
    <property type="match status" value="3"/>
</dbReference>
<organism evidence="5 6">
    <name type="scientific">Mytilus galloprovincialis</name>
    <name type="common">Mediterranean mussel</name>
    <dbReference type="NCBI Taxonomy" id="29158"/>
    <lineage>
        <taxon>Eukaryota</taxon>
        <taxon>Metazoa</taxon>
        <taxon>Spiralia</taxon>
        <taxon>Lophotrochozoa</taxon>
        <taxon>Mollusca</taxon>
        <taxon>Bivalvia</taxon>
        <taxon>Autobranchia</taxon>
        <taxon>Pteriomorphia</taxon>
        <taxon>Mytilida</taxon>
        <taxon>Mytiloidea</taxon>
        <taxon>Mytilidae</taxon>
        <taxon>Mytilinae</taxon>
        <taxon>Mytilus</taxon>
    </lineage>
</organism>
<dbReference type="GO" id="GO:0005576">
    <property type="term" value="C:extracellular region"/>
    <property type="evidence" value="ECO:0007669"/>
    <property type="project" value="InterPro"/>
</dbReference>
<dbReference type="OrthoDB" id="10021323at2759"/>
<dbReference type="Proteomes" id="UP000596742">
    <property type="component" value="Unassembled WGS sequence"/>
</dbReference>
<dbReference type="GO" id="GO:0004867">
    <property type="term" value="F:serine-type endopeptidase inhibitor activity"/>
    <property type="evidence" value="ECO:0007669"/>
    <property type="project" value="UniProtKB-KW"/>
</dbReference>
<dbReference type="InterPro" id="IPR011061">
    <property type="entry name" value="Hirudin/antistatin"/>
</dbReference>
<comment type="caution">
    <text evidence="5">The sequence shown here is derived from an EMBL/GenBank/DDBJ whole genome shotgun (WGS) entry which is preliminary data.</text>
</comment>
<dbReference type="InterPro" id="IPR008197">
    <property type="entry name" value="WAP_dom"/>
</dbReference>
<dbReference type="EMBL" id="UYJE01001899">
    <property type="protein sequence ID" value="VDI06136.1"/>
    <property type="molecule type" value="Genomic_DNA"/>
</dbReference>
<evidence type="ECO:0000256" key="2">
    <source>
        <dbReference type="ARBA" id="ARBA00022900"/>
    </source>
</evidence>
<accession>A0A8B6CJX1</accession>
<sequence>CPQGFCTTQCPYGYKFDDNGCQTCECLPACPKAICPSRQCKHGFKYDATGCQTCNCRSVSCPARLCPWSCPEGYKLGKDGCQTCDCSTGTPCPPERRCPLPDSPHPFCPGSCVYQIRILDGTKCRVNCFRGPSPPPGRPGDPCPPTGCPGKPTGTAVQRDFPSNPPGTPPENCPVGNPLPGFNCGLIQNPDRCPPGSFCNTDPMDRFGVCCLNHRCPVDLGPNSNCYGHYQRYCKKDSSCPKGKKCCKQGCYYKCVDAV</sequence>
<feature type="domain" description="Antistasin-like" evidence="3">
    <location>
        <begin position="30"/>
        <end position="56"/>
    </location>
</feature>
<evidence type="ECO:0000313" key="5">
    <source>
        <dbReference type="EMBL" id="VDI06136.1"/>
    </source>
</evidence>